<keyword evidence="1" id="KW-0472">Membrane</keyword>
<organism evidence="2 3">
    <name type="scientific">Paramecium sonneborni</name>
    <dbReference type="NCBI Taxonomy" id="65129"/>
    <lineage>
        <taxon>Eukaryota</taxon>
        <taxon>Sar</taxon>
        <taxon>Alveolata</taxon>
        <taxon>Ciliophora</taxon>
        <taxon>Intramacronucleata</taxon>
        <taxon>Oligohymenophorea</taxon>
        <taxon>Peniculida</taxon>
        <taxon>Parameciidae</taxon>
        <taxon>Paramecium</taxon>
    </lineage>
</organism>
<feature type="transmembrane region" description="Helical" evidence="1">
    <location>
        <begin position="177"/>
        <end position="192"/>
    </location>
</feature>
<feature type="transmembrane region" description="Helical" evidence="1">
    <location>
        <begin position="268"/>
        <end position="289"/>
    </location>
</feature>
<evidence type="ECO:0000313" key="3">
    <source>
        <dbReference type="Proteomes" id="UP000692954"/>
    </source>
</evidence>
<feature type="transmembrane region" description="Helical" evidence="1">
    <location>
        <begin position="212"/>
        <end position="232"/>
    </location>
</feature>
<accession>A0A8S1RB16</accession>
<name>A0A8S1RB16_9CILI</name>
<evidence type="ECO:0000313" key="2">
    <source>
        <dbReference type="EMBL" id="CAD8125431.1"/>
    </source>
</evidence>
<feature type="transmembrane region" description="Helical" evidence="1">
    <location>
        <begin position="125"/>
        <end position="143"/>
    </location>
</feature>
<dbReference type="EMBL" id="CAJJDN010000159">
    <property type="protein sequence ID" value="CAD8125431.1"/>
    <property type="molecule type" value="Genomic_DNA"/>
</dbReference>
<keyword evidence="1" id="KW-0812">Transmembrane</keyword>
<dbReference type="AlphaFoldDB" id="A0A8S1RB16"/>
<evidence type="ECO:0000256" key="1">
    <source>
        <dbReference type="SAM" id="Phobius"/>
    </source>
</evidence>
<gene>
    <name evidence="2" type="ORF">PSON_ATCC_30995.1.T1590027</name>
</gene>
<reference evidence="2" key="1">
    <citation type="submission" date="2021-01" db="EMBL/GenBank/DDBJ databases">
        <authorList>
            <consortium name="Genoscope - CEA"/>
            <person name="William W."/>
        </authorList>
    </citation>
    <scope>NUCLEOTIDE SEQUENCE</scope>
</reference>
<proteinExistence type="predicted"/>
<feature type="transmembrane region" description="Helical" evidence="1">
    <location>
        <begin position="90"/>
        <end position="113"/>
    </location>
</feature>
<keyword evidence="1" id="KW-1133">Transmembrane helix</keyword>
<dbReference type="Proteomes" id="UP000692954">
    <property type="component" value="Unassembled WGS sequence"/>
</dbReference>
<keyword evidence="3" id="KW-1185">Reference proteome</keyword>
<comment type="caution">
    <text evidence="2">The sequence shown here is derived from an EMBL/GenBank/DDBJ whole genome shotgun (WGS) entry which is preliminary data.</text>
</comment>
<protein>
    <submittedName>
        <fullName evidence="2">Uncharacterized protein</fullName>
    </submittedName>
</protein>
<dbReference type="OrthoDB" id="305068at2759"/>
<sequence>MRHSVQLEMNKPLKYPSNDVCWPSFQSCNISSLSICIHPDNNNHISLSKFSDFETENTHVPKNLEKLCSYHNHIKQYTQKSFLLYYEKFWYSKIISSNIISLSILIFNFYLPYFHFQNSIESNSQYFPILLFLFILELFIQSIKLLTQFLKEKPFSFQLLNIVILIIYILNLKINDIFIFTILNFLLFSRNFKIIQKMLSLILFINYQQIQIIKIIIVVFFQIHYFACIWGLELKNINQEDFNYSENFYKSFLMLFFEIDQLDNKNQLLIITHLITNIIIIIFVFTNYFQSQQQIYKHEITFNNFKLFMKSNMLGLKVKLVLYHYSLLFLTVENQLSLDNDTKKKKLLEYIKMNLIKQELKHFNFLSQTTINEISQKGVLSQNSKQKYFSTEINGLFIIIAGKVNIEFMGFNLNFDNRKIINQCLIEMMNSESQEKIRLKQGDTNDILYFYINYQEFNNCLKKQIEKEKFQILREDIMFNNNTEGLNIKCYFCNLYHSTFNCGWLNVKRRFKYDTSYQERCAKFVRRKCKKITNQGTSNNQIFDISSDSFEAFSDYSSDKQSISNQQHHFDQIGKQSSIIQIHKDILQIDMISDKITDPIISSTLIKHLQVPETVIKHHGNTQAGFQDLDSIIDIDKLQEYEHYKVSYNIHNVLKIINKEES</sequence>
<feature type="transmembrane region" description="Helical" evidence="1">
    <location>
        <begin position="155"/>
        <end position="171"/>
    </location>
</feature>